<comment type="caution">
    <text evidence="1">The sequence shown here is derived from an EMBL/GenBank/DDBJ whole genome shotgun (WGS) entry which is preliminary data.</text>
</comment>
<proteinExistence type="predicted"/>
<gene>
    <name evidence="1" type="ORF">HYALB_00008277</name>
</gene>
<sequence length="170" mass="19176">MEKVETCLVDIERKLGKVMKISEKGPDKMKIKDMVKMVTKGNSIIKTNDKMMKEYRALTPSETQNQTIVNHMKKILELQEKQMQDAINNKPHFDKIHAAGMVKKNLKKNEPQGDALSDLLIEKSSPFPSQKSEAMAMKARSKKSFNDVMKVYEGATGGEDQVTEAVDDSD</sequence>
<protein>
    <submittedName>
        <fullName evidence="1">Uncharacterized protein</fullName>
    </submittedName>
</protein>
<dbReference type="OrthoDB" id="4841197at2759"/>
<reference evidence="1" key="1">
    <citation type="submission" date="2021-07" db="EMBL/GenBank/DDBJ databases">
        <authorList>
            <person name="Durling M."/>
        </authorList>
    </citation>
    <scope>NUCLEOTIDE SEQUENCE</scope>
</reference>
<dbReference type="EMBL" id="CAJVRM010000074">
    <property type="protein sequence ID" value="CAG8973576.1"/>
    <property type="molecule type" value="Genomic_DNA"/>
</dbReference>
<dbReference type="Proteomes" id="UP000701801">
    <property type="component" value="Unassembled WGS sequence"/>
</dbReference>
<organism evidence="1 2">
    <name type="scientific">Hymenoscyphus albidus</name>
    <dbReference type="NCBI Taxonomy" id="595503"/>
    <lineage>
        <taxon>Eukaryota</taxon>
        <taxon>Fungi</taxon>
        <taxon>Dikarya</taxon>
        <taxon>Ascomycota</taxon>
        <taxon>Pezizomycotina</taxon>
        <taxon>Leotiomycetes</taxon>
        <taxon>Helotiales</taxon>
        <taxon>Helotiaceae</taxon>
        <taxon>Hymenoscyphus</taxon>
    </lineage>
</organism>
<accession>A0A9N9Q4S8</accession>
<keyword evidence="2" id="KW-1185">Reference proteome</keyword>
<evidence type="ECO:0000313" key="1">
    <source>
        <dbReference type="EMBL" id="CAG8973576.1"/>
    </source>
</evidence>
<dbReference type="AlphaFoldDB" id="A0A9N9Q4S8"/>
<evidence type="ECO:0000313" key="2">
    <source>
        <dbReference type="Proteomes" id="UP000701801"/>
    </source>
</evidence>
<name>A0A9N9Q4S8_9HELO</name>